<dbReference type="EMBL" id="VOIH02000003">
    <property type="protein sequence ID" value="KAF3451200.1"/>
    <property type="molecule type" value="Genomic_DNA"/>
</dbReference>
<evidence type="ECO:0000313" key="3">
    <source>
        <dbReference type="Proteomes" id="UP000796880"/>
    </source>
</evidence>
<protein>
    <submittedName>
        <fullName evidence="2">Uncharacterized protein</fullName>
    </submittedName>
</protein>
<feature type="compositionally biased region" description="Basic and acidic residues" evidence="1">
    <location>
        <begin position="11"/>
        <end position="29"/>
    </location>
</feature>
<proteinExistence type="predicted"/>
<comment type="caution">
    <text evidence="2">The sequence shown here is derived from an EMBL/GenBank/DDBJ whole genome shotgun (WGS) entry which is preliminary data.</text>
</comment>
<feature type="region of interest" description="Disordered" evidence="1">
    <location>
        <begin position="1"/>
        <end position="29"/>
    </location>
</feature>
<accession>A0A8K0HG87</accession>
<keyword evidence="3" id="KW-1185">Reference proteome</keyword>
<evidence type="ECO:0000313" key="2">
    <source>
        <dbReference type="EMBL" id="KAF3451200.1"/>
    </source>
</evidence>
<name>A0A8K0HG87_9ROSA</name>
<dbReference type="AlphaFoldDB" id="A0A8K0HG87"/>
<organism evidence="2 3">
    <name type="scientific">Rhamnella rubrinervis</name>
    <dbReference type="NCBI Taxonomy" id="2594499"/>
    <lineage>
        <taxon>Eukaryota</taxon>
        <taxon>Viridiplantae</taxon>
        <taxon>Streptophyta</taxon>
        <taxon>Embryophyta</taxon>
        <taxon>Tracheophyta</taxon>
        <taxon>Spermatophyta</taxon>
        <taxon>Magnoliopsida</taxon>
        <taxon>eudicotyledons</taxon>
        <taxon>Gunneridae</taxon>
        <taxon>Pentapetalae</taxon>
        <taxon>rosids</taxon>
        <taxon>fabids</taxon>
        <taxon>Rosales</taxon>
        <taxon>Rhamnaceae</taxon>
        <taxon>rhamnoid group</taxon>
        <taxon>Rhamneae</taxon>
        <taxon>Rhamnella</taxon>
    </lineage>
</organism>
<dbReference type="Proteomes" id="UP000796880">
    <property type="component" value="Unassembled WGS sequence"/>
</dbReference>
<evidence type="ECO:0000256" key="1">
    <source>
        <dbReference type="SAM" id="MobiDB-lite"/>
    </source>
</evidence>
<sequence length="102" mass="11329">MSSTLCTAIDGARKQDRKTKEDQRNRDRVAGDGFSFQLRGLRQQEGGLRPVRWSETSEAESVSRWGVDDTACYWPIGKGMAVAMTATVLGVATEETRLKNFS</sequence>
<reference evidence="2" key="1">
    <citation type="submission" date="2020-03" db="EMBL/GenBank/DDBJ databases">
        <title>A high-quality chromosome-level genome assembly of a woody plant with both climbing and erect habits, Rhamnella rubrinervis.</title>
        <authorList>
            <person name="Lu Z."/>
            <person name="Yang Y."/>
            <person name="Zhu X."/>
            <person name="Sun Y."/>
        </authorList>
    </citation>
    <scope>NUCLEOTIDE SEQUENCE</scope>
    <source>
        <strain evidence="2">BYM</strain>
        <tissue evidence="2">Leaf</tissue>
    </source>
</reference>
<gene>
    <name evidence="2" type="ORF">FNV43_RR07293</name>
</gene>